<accession>A0A4Z2GTA3</accession>
<dbReference type="Proteomes" id="UP000314294">
    <property type="component" value="Unassembled WGS sequence"/>
</dbReference>
<gene>
    <name evidence="1" type="ORF">EYF80_033277</name>
</gene>
<dbReference type="AlphaFoldDB" id="A0A4Z2GTA3"/>
<reference evidence="1 2" key="1">
    <citation type="submission" date="2019-03" db="EMBL/GenBank/DDBJ databases">
        <title>First draft genome of Liparis tanakae, snailfish: a comprehensive survey of snailfish specific genes.</title>
        <authorList>
            <person name="Kim W."/>
            <person name="Song I."/>
            <person name="Jeong J.-H."/>
            <person name="Kim D."/>
            <person name="Kim S."/>
            <person name="Ryu S."/>
            <person name="Song J.Y."/>
            <person name="Lee S.K."/>
        </authorList>
    </citation>
    <scope>NUCLEOTIDE SEQUENCE [LARGE SCALE GENOMIC DNA]</scope>
    <source>
        <tissue evidence="1">Muscle</tissue>
    </source>
</reference>
<name>A0A4Z2GTA3_9TELE</name>
<evidence type="ECO:0000313" key="2">
    <source>
        <dbReference type="Proteomes" id="UP000314294"/>
    </source>
</evidence>
<keyword evidence="2" id="KW-1185">Reference proteome</keyword>
<sequence length="75" mass="8378">MEGHLSEAFEYWQKKNEGNGSCMALIRSLVPFSCGGCDNKRIVRLHRPPSDPGFNRLASAQIKERIVTSTNPDDT</sequence>
<comment type="caution">
    <text evidence="1">The sequence shown here is derived from an EMBL/GenBank/DDBJ whole genome shotgun (WGS) entry which is preliminary data.</text>
</comment>
<organism evidence="1 2">
    <name type="scientific">Liparis tanakae</name>
    <name type="common">Tanaka's snailfish</name>
    <dbReference type="NCBI Taxonomy" id="230148"/>
    <lineage>
        <taxon>Eukaryota</taxon>
        <taxon>Metazoa</taxon>
        <taxon>Chordata</taxon>
        <taxon>Craniata</taxon>
        <taxon>Vertebrata</taxon>
        <taxon>Euteleostomi</taxon>
        <taxon>Actinopterygii</taxon>
        <taxon>Neopterygii</taxon>
        <taxon>Teleostei</taxon>
        <taxon>Neoteleostei</taxon>
        <taxon>Acanthomorphata</taxon>
        <taxon>Eupercaria</taxon>
        <taxon>Perciformes</taxon>
        <taxon>Cottioidei</taxon>
        <taxon>Cottales</taxon>
        <taxon>Liparidae</taxon>
        <taxon>Liparis</taxon>
    </lineage>
</organism>
<evidence type="ECO:0000313" key="1">
    <source>
        <dbReference type="EMBL" id="TNN56480.1"/>
    </source>
</evidence>
<dbReference type="EMBL" id="SRLO01000427">
    <property type="protein sequence ID" value="TNN56480.1"/>
    <property type="molecule type" value="Genomic_DNA"/>
</dbReference>
<protein>
    <submittedName>
        <fullName evidence="1">Uncharacterized protein</fullName>
    </submittedName>
</protein>
<proteinExistence type="predicted"/>